<accession>A0A0N8HK34</accession>
<reference evidence="15 17" key="2">
    <citation type="submission" date="2023-01" db="EMBL/GenBank/DDBJ databases">
        <title>Trichodesmium-associated heterotrophic epibiont bacteria.</title>
        <authorList>
            <person name="Cleveland C.S."/>
            <person name="Webb E.A."/>
        </authorList>
    </citation>
    <scope>NUCLEOTIDE SEQUENCE [LARGE SCALE GENOMIC DNA]</scope>
    <source>
        <strain evidence="15 17">USCH2</strain>
    </source>
</reference>
<evidence type="ECO:0000256" key="7">
    <source>
        <dbReference type="ARBA" id="ARBA00023136"/>
    </source>
</evidence>
<evidence type="ECO:0000313" key="16">
    <source>
        <dbReference type="Proteomes" id="UP000050378"/>
    </source>
</evidence>
<dbReference type="Proteomes" id="UP001377972">
    <property type="component" value="Unassembled WGS sequence"/>
</dbReference>
<dbReference type="Pfam" id="PF01103">
    <property type="entry name" value="Omp85"/>
    <property type="match status" value="1"/>
</dbReference>
<evidence type="ECO:0000256" key="2">
    <source>
        <dbReference type="ARBA" id="ARBA00010248"/>
    </source>
</evidence>
<comment type="subunit">
    <text evidence="10">Interacts with TamB to form the translocation and assembly module (TAM).</text>
</comment>
<dbReference type="Gene3D" id="3.10.20.310">
    <property type="entry name" value="membrane protein fhac"/>
    <property type="match status" value="3"/>
</dbReference>
<evidence type="ECO:0000256" key="3">
    <source>
        <dbReference type="ARBA" id="ARBA00015419"/>
    </source>
</evidence>
<dbReference type="InterPro" id="IPR010827">
    <property type="entry name" value="BamA/TamA_POTRA"/>
</dbReference>
<dbReference type="InterPro" id="IPR039910">
    <property type="entry name" value="D15-like"/>
</dbReference>
<proteinExistence type="inferred from homology"/>
<dbReference type="AlphaFoldDB" id="A0A0N8HK34"/>
<comment type="similarity">
    <text evidence="2">Belongs to the TamA family.</text>
</comment>
<gene>
    <name evidence="14" type="ORF">AOG27_14145</name>
    <name evidence="15" type="ORF">PQI24_18740</name>
</gene>
<dbReference type="RefSeq" id="WP_054553667.1">
    <property type="nucleotide sequence ID" value="NZ_JAQPZS010000023.1"/>
</dbReference>
<evidence type="ECO:0000256" key="1">
    <source>
        <dbReference type="ARBA" id="ARBA00004442"/>
    </source>
</evidence>
<organism evidence="14 16">
    <name type="scientific">Pseudoalteromonas lipolytica</name>
    <dbReference type="NCBI Taxonomy" id="570156"/>
    <lineage>
        <taxon>Bacteria</taxon>
        <taxon>Pseudomonadati</taxon>
        <taxon>Pseudomonadota</taxon>
        <taxon>Gammaproteobacteria</taxon>
        <taxon>Alteromonadales</taxon>
        <taxon>Pseudoalteromonadaceae</taxon>
        <taxon>Pseudoalteromonas</taxon>
    </lineage>
</organism>
<dbReference type="STRING" id="570156.AOG27_14145"/>
<evidence type="ECO:0000313" key="15">
    <source>
        <dbReference type="EMBL" id="MEJ6498076.1"/>
    </source>
</evidence>
<dbReference type="EMBL" id="LJTC01000009">
    <property type="protein sequence ID" value="KPM82768.1"/>
    <property type="molecule type" value="Genomic_DNA"/>
</dbReference>
<keyword evidence="7" id="KW-0472">Membrane</keyword>
<evidence type="ECO:0000256" key="4">
    <source>
        <dbReference type="ARBA" id="ARBA00022452"/>
    </source>
</evidence>
<comment type="caution">
    <text evidence="14">The sequence shown here is derived from an EMBL/GenBank/DDBJ whole genome shotgun (WGS) entry which is preliminary data.</text>
</comment>
<evidence type="ECO:0000259" key="13">
    <source>
        <dbReference type="Pfam" id="PF17243"/>
    </source>
</evidence>
<dbReference type="Pfam" id="PF17243">
    <property type="entry name" value="POTRA_TamA_1"/>
    <property type="match status" value="1"/>
</dbReference>
<dbReference type="Pfam" id="PF07244">
    <property type="entry name" value="POTRA"/>
    <property type="match status" value="1"/>
</dbReference>
<dbReference type="InterPro" id="IPR000184">
    <property type="entry name" value="Bac_surfAg_D15"/>
</dbReference>
<protein>
    <recommendedName>
        <fullName evidence="3">Translocation and assembly module subunit TamA</fullName>
    </recommendedName>
    <alternativeName>
        <fullName evidence="9">Autotransporter assembly factor TamA</fullName>
    </alternativeName>
</protein>
<keyword evidence="17" id="KW-1185">Reference proteome</keyword>
<dbReference type="PANTHER" id="PTHR12815">
    <property type="entry name" value="SORTING AND ASSEMBLY MACHINERY SAMM50 PROTEIN FAMILY MEMBER"/>
    <property type="match status" value="1"/>
</dbReference>
<evidence type="ECO:0000256" key="10">
    <source>
        <dbReference type="ARBA" id="ARBA00093548"/>
    </source>
</evidence>
<dbReference type="GO" id="GO:0097347">
    <property type="term" value="C:TAM protein secretion complex"/>
    <property type="evidence" value="ECO:0007669"/>
    <property type="project" value="TreeGrafter"/>
</dbReference>
<feature type="domain" description="Bacterial surface antigen (D15)" evidence="11">
    <location>
        <begin position="265"/>
        <end position="568"/>
    </location>
</feature>
<feature type="domain" description="TamA POTRA" evidence="13">
    <location>
        <begin position="31"/>
        <end position="98"/>
    </location>
</feature>
<evidence type="ECO:0000313" key="14">
    <source>
        <dbReference type="EMBL" id="KPM82768.1"/>
    </source>
</evidence>
<evidence type="ECO:0000259" key="11">
    <source>
        <dbReference type="Pfam" id="PF01103"/>
    </source>
</evidence>
<evidence type="ECO:0000256" key="9">
    <source>
        <dbReference type="ARBA" id="ARBA00033063"/>
    </source>
</evidence>
<evidence type="ECO:0000256" key="5">
    <source>
        <dbReference type="ARBA" id="ARBA00022692"/>
    </source>
</evidence>
<evidence type="ECO:0000256" key="8">
    <source>
        <dbReference type="ARBA" id="ARBA00023237"/>
    </source>
</evidence>
<keyword evidence="4" id="KW-1134">Transmembrane beta strand</keyword>
<dbReference type="Proteomes" id="UP000050378">
    <property type="component" value="Unassembled WGS sequence"/>
</dbReference>
<dbReference type="InterPro" id="IPR035243">
    <property type="entry name" value="TamA_POTRA_Dom_1"/>
</dbReference>
<comment type="subcellular location">
    <subcellularLocation>
        <location evidence="1">Cell outer membrane</location>
    </subcellularLocation>
</comment>
<reference evidence="14 16" key="1">
    <citation type="submission" date="2015-09" db="EMBL/GenBank/DDBJ databases">
        <title>Draft Genome Sequence of Pseudoalteromonas lipolytica UCD-48B.</title>
        <authorList>
            <person name="Krusor M."/>
            <person name="Coil D.A."/>
            <person name="Lang J.M."/>
            <person name="Eisen J.A."/>
            <person name="Alexiev A."/>
        </authorList>
    </citation>
    <scope>NUCLEOTIDE SEQUENCE [LARGE SCALE GENOMIC DNA]</scope>
    <source>
        <strain evidence="14 16">UCD-48B</strain>
    </source>
</reference>
<sequence length="575" mass="65312">MYTRHFFFVFVFFCFSYSQHAISASTVIKDYKIQGISGELEKNVELYIKQLIDEKTSKALKRHAKSQVEMSLKALGYYKPTIKISFDNAQQLLIVDVERGPVTRIADINVTITGAGKDDAEFMSAVNSIKIKQGDFLNHGKYEAARKRIESQLLDLGYFDAKWHEHKLAVSLKNNSAKIIFNVDTGPRYQFGDITIGTETPAEKYIRSLAEFKQGQPYKATDISDYNLALSSTPYFASVRVYADIAKRKNNQVPVNVDVLHKPANSYEVGGGFNTDFGPKVRFKWTKPWITEDGHYLESNLNVSERQQDISLGYTVPVDDPNDDLWRFSLGYKLEDGVTNDLYSKILTGQLQRQWLTEDDWVRTAFIRRDYETYRIGEEEQSAKMLMPGISYAKKDTEGGTTPYEGYQWLLSAEFGLEDMMSSTNILRLQLQNAWLNTFADRHLLYLRANLGAMLVEDINDVPLSLRFYAGGDQSVRGFAYESISPEDEQGRLIGGKYLISGTIEYNYQFAEHWRAALFVDSGTATNDFSDRVEVGAGFGFRYLTPVGPVRIDHAWGLTKESKSTRLSITIGPEI</sequence>
<name>A0A0N8HK34_9GAMM</name>
<dbReference type="EMBL" id="JAQPZS010000023">
    <property type="protein sequence ID" value="MEJ6498076.1"/>
    <property type="molecule type" value="Genomic_DNA"/>
</dbReference>
<evidence type="ECO:0000313" key="17">
    <source>
        <dbReference type="Proteomes" id="UP001377972"/>
    </source>
</evidence>
<evidence type="ECO:0000256" key="6">
    <source>
        <dbReference type="ARBA" id="ARBA00022729"/>
    </source>
</evidence>
<dbReference type="Gene3D" id="2.40.160.50">
    <property type="entry name" value="membrane protein fhac: a member of the omp85/tpsb transporter family"/>
    <property type="match status" value="1"/>
</dbReference>
<keyword evidence="6" id="KW-0732">Signal</keyword>
<feature type="domain" description="POTRA" evidence="12">
    <location>
        <begin position="109"/>
        <end position="186"/>
    </location>
</feature>
<dbReference type="PANTHER" id="PTHR12815:SF47">
    <property type="entry name" value="TRANSLOCATION AND ASSEMBLY MODULE SUBUNIT TAMA"/>
    <property type="match status" value="1"/>
</dbReference>
<keyword evidence="8" id="KW-0998">Cell outer membrane</keyword>
<dbReference type="GO" id="GO:0009279">
    <property type="term" value="C:cell outer membrane"/>
    <property type="evidence" value="ECO:0007669"/>
    <property type="project" value="UniProtKB-SubCell"/>
</dbReference>
<dbReference type="PATRIC" id="fig|570156.3.peg.3928"/>
<keyword evidence="5" id="KW-0812">Transmembrane</keyword>
<dbReference type="GO" id="GO:0009306">
    <property type="term" value="P:protein secretion"/>
    <property type="evidence" value="ECO:0007669"/>
    <property type="project" value="TreeGrafter"/>
</dbReference>
<evidence type="ECO:0000259" key="12">
    <source>
        <dbReference type="Pfam" id="PF07244"/>
    </source>
</evidence>